<dbReference type="PANTHER" id="PTHR10098">
    <property type="entry name" value="RAPSYN-RELATED"/>
    <property type="match status" value="1"/>
</dbReference>
<name>A0A7D9J6R7_PARCT</name>
<dbReference type="Pfam" id="PF12770">
    <property type="entry name" value="CHAT"/>
    <property type="match status" value="1"/>
</dbReference>
<dbReference type="AlphaFoldDB" id="A0A7D9J6R7"/>
<dbReference type="OrthoDB" id="5951504at2759"/>
<feature type="non-terminal residue" evidence="1">
    <location>
        <position position="1"/>
    </location>
</feature>
<comment type="caution">
    <text evidence="1">The sequence shown here is derived from an EMBL/GenBank/DDBJ whole genome shotgun (WGS) entry which is preliminary data.</text>
</comment>
<accession>A0A7D9J6R7</accession>
<dbReference type="SMART" id="SM00028">
    <property type="entry name" value="TPR"/>
    <property type="match status" value="3"/>
</dbReference>
<gene>
    <name evidence="1" type="ORF">PACLA_8A067386</name>
</gene>
<dbReference type="Pfam" id="PF13424">
    <property type="entry name" value="TPR_12"/>
    <property type="match status" value="1"/>
</dbReference>
<dbReference type="Proteomes" id="UP001152795">
    <property type="component" value="Unassembled WGS sequence"/>
</dbReference>
<evidence type="ECO:0000313" key="1">
    <source>
        <dbReference type="EMBL" id="CAB4023063.1"/>
    </source>
</evidence>
<dbReference type="InterPro" id="IPR011990">
    <property type="entry name" value="TPR-like_helical_dom_sf"/>
</dbReference>
<reference evidence="1" key="1">
    <citation type="submission" date="2020-04" db="EMBL/GenBank/DDBJ databases">
        <authorList>
            <person name="Alioto T."/>
            <person name="Alioto T."/>
            <person name="Gomez Garrido J."/>
        </authorList>
    </citation>
    <scope>NUCLEOTIDE SEQUENCE</scope>
    <source>
        <strain evidence="1">A484AB</strain>
    </source>
</reference>
<dbReference type="PANTHER" id="PTHR10098:SF108">
    <property type="entry name" value="TETRATRICOPEPTIDE REPEAT PROTEIN 28"/>
    <property type="match status" value="1"/>
</dbReference>
<dbReference type="PROSITE" id="PS50005">
    <property type="entry name" value="TPR"/>
    <property type="match status" value="1"/>
</dbReference>
<evidence type="ECO:0000313" key="2">
    <source>
        <dbReference type="Proteomes" id="UP001152795"/>
    </source>
</evidence>
<organism evidence="1 2">
    <name type="scientific">Paramuricea clavata</name>
    <name type="common">Red gorgonian</name>
    <name type="synonym">Violescent sea-whip</name>
    <dbReference type="NCBI Taxonomy" id="317549"/>
    <lineage>
        <taxon>Eukaryota</taxon>
        <taxon>Metazoa</taxon>
        <taxon>Cnidaria</taxon>
        <taxon>Anthozoa</taxon>
        <taxon>Octocorallia</taxon>
        <taxon>Malacalcyonacea</taxon>
        <taxon>Plexauridae</taxon>
        <taxon>Paramuricea</taxon>
    </lineage>
</organism>
<keyword evidence="2" id="KW-1185">Reference proteome</keyword>
<dbReference type="InterPro" id="IPR019734">
    <property type="entry name" value="TPR_rpt"/>
</dbReference>
<dbReference type="Gene3D" id="1.25.40.10">
    <property type="entry name" value="Tetratricopeptide repeat domain"/>
    <property type="match status" value="1"/>
</dbReference>
<dbReference type="SUPFAM" id="SSF48452">
    <property type="entry name" value="TPR-like"/>
    <property type="match status" value="1"/>
</dbReference>
<feature type="non-terminal residue" evidence="1">
    <location>
        <position position="827"/>
    </location>
</feature>
<sequence>PCTVTTKDMRESKTNSSVRNLRTGIVDKSLAMSTYRKKLYLRMRYLRLILDNFVLAKPGRRERGRGNGHTSLGTICDAGFAGQAIIRNLKIRFKQNYRNGLGYNLDIGTGLTNCDSVSWDEIKELKDFIINIVFKKLNDCRAITSWSFEALKTERFGSDLGRIQDFSEKRNEQQMLAQNGNITFLQSVEKSFYITRSCIRKNAEKLLDDTDIDAEKATTRTRRLIFNDKMFSDSKEEQTGERGQLGQVDYETILGNAYANMGEFHNEIKKHEQAIELCQEALKIFKKTGNKLEEARALHNTGIAYTGMGNFKQSIEYCEKSAHIFKNIGNKQGLFDSYQVLANNYRYIGKIDISKRYFESCIANDIHRDMKQLTDLAMLYGNMGLLDYEMALVEFFSIDFTVDLGRAKILRNLVYHQQVKRQVGDKVNLTREIQLSESNATVLFYNFNRAGIFTIWVLDACGCVSLKSSDPIDTNFSTSYEELVDNIKTVLEKTSVRLSREPRSSEEKVREGTNHNAKKEKMKDGKNEFRAPAKKVEESCHGDLTKEARSRLYKALIDPVKSLIKGTKLILVPQRSLFFVPFSSLVDENGSLLSEKYQIQIIPSVHVLASSMQTSSGKRIGGSLFVGNPNCESVQLPSLPSAADEVEYLASLLGAKPLTEHRASKSKVMNLMSDASIIHIAAHGQEGTGHIFLAPESRKSNDGAHPTSSSHLLTQSDVLKCKLSARLVVLSCCHSGKGKLSSEGVLGIARSFLGAGAKSVLVTLWAINDLFTQKFMKVFYEKILEEKSACLALKETMNYFQKIRQYDSFLYWAAFEILGEDRYDFQK</sequence>
<dbReference type="EMBL" id="CACRXK020012298">
    <property type="protein sequence ID" value="CAB4023063.1"/>
    <property type="molecule type" value="Genomic_DNA"/>
</dbReference>
<proteinExistence type="predicted"/>
<protein>
    <submittedName>
        <fullName evidence="1">Tetratricopeptide repeat 28-like</fullName>
    </submittedName>
</protein>
<dbReference type="InterPro" id="IPR024983">
    <property type="entry name" value="CHAT_dom"/>
</dbReference>